<protein>
    <submittedName>
        <fullName evidence="2">Uncharacterized protein</fullName>
    </submittedName>
</protein>
<evidence type="ECO:0000313" key="3">
    <source>
        <dbReference type="Proteomes" id="UP000313849"/>
    </source>
</evidence>
<name>A0A5C5BAI3_9MICO</name>
<organism evidence="2 3">
    <name type="scientific">Miniimonas arenae</name>
    <dbReference type="NCBI Taxonomy" id="676201"/>
    <lineage>
        <taxon>Bacteria</taxon>
        <taxon>Bacillati</taxon>
        <taxon>Actinomycetota</taxon>
        <taxon>Actinomycetes</taxon>
        <taxon>Micrococcales</taxon>
        <taxon>Beutenbergiaceae</taxon>
        <taxon>Miniimonas</taxon>
    </lineage>
</organism>
<dbReference type="Proteomes" id="UP000313849">
    <property type="component" value="Unassembled WGS sequence"/>
</dbReference>
<sequence length="114" mass="10972">MTSSTSPLPARRRATLVLRLSAVLSVAALTAVVVPAASASSLDTPAASVSAEAAPVSAAATVSGFTGVLAAGLGGSSSAALAPQAPSTGNPGVSTQSIFGDTGRWACKRLGLFC</sequence>
<proteinExistence type="predicted"/>
<comment type="caution">
    <text evidence="2">The sequence shown here is derived from an EMBL/GenBank/DDBJ whole genome shotgun (WGS) entry which is preliminary data.</text>
</comment>
<dbReference type="AlphaFoldDB" id="A0A5C5BAI3"/>
<keyword evidence="3" id="KW-1185">Reference proteome</keyword>
<dbReference type="RefSeq" id="WP_139987623.1">
    <property type="nucleotide sequence ID" value="NZ_VENP01000068.1"/>
</dbReference>
<reference evidence="2 3" key="1">
    <citation type="submission" date="2019-06" db="EMBL/GenBank/DDBJ databases">
        <title>Draft genome sequence of Miniimonas arenae KCTC 19750T isolated from sea sand.</title>
        <authorList>
            <person name="Park S.-J."/>
        </authorList>
    </citation>
    <scope>NUCLEOTIDE SEQUENCE [LARGE SCALE GENOMIC DNA]</scope>
    <source>
        <strain evidence="2 3">KCTC 19750</strain>
    </source>
</reference>
<dbReference type="EMBL" id="VENP01000068">
    <property type="protein sequence ID" value="TNU73052.1"/>
    <property type="molecule type" value="Genomic_DNA"/>
</dbReference>
<feature type="chain" id="PRO_5022982611" evidence="1">
    <location>
        <begin position="40"/>
        <end position="114"/>
    </location>
</feature>
<feature type="signal peptide" evidence="1">
    <location>
        <begin position="1"/>
        <end position="39"/>
    </location>
</feature>
<evidence type="ECO:0000256" key="1">
    <source>
        <dbReference type="SAM" id="SignalP"/>
    </source>
</evidence>
<keyword evidence="1" id="KW-0732">Signal</keyword>
<accession>A0A5C5BAI3</accession>
<gene>
    <name evidence="2" type="ORF">FH969_13395</name>
</gene>
<evidence type="ECO:0000313" key="2">
    <source>
        <dbReference type="EMBL" id="TNU73052.1"/>
    </source>
</evidence>